<protein>
    <submittedName>
        <fullName evidence="1">Uncharacterized protein</fullName>
    </submittedName>
</protein>
<gene>
    <name evidence="1" type="ORF">CAEBREN_22048</name>
</gene>
<dbReference type="Proteomes" id="UP000008068">
    <property type="component" value="Unassembled WGS sequence"/>
</dbReference>
<dbReference type="EMBL" id="GL379874">
    <property type="protein sequence ID" value="EGT59030.1"/>
    <property type="molecule type" value="Genomic_DNA"/>
</dbReference>
<accession>G0NEW5</accession>
<dbReference type="OrthoDB" id="10619058at2759"/>
<dbReference type="InParanoid" id="G0NEW5"/>
<evidence type="ECO:0000313" key="2">
    <source>
        <dbReference type="Proteomes" id="UP000008068"/>
    </source>
</evidence>
<evidence type="ECO:0000313" key="1">
    <source>
        <dbReference type="EMBL" id="EGT59030.1"/>
    </source>
</evidence>
<dbReference type="HOGENOM" id="CLU_480791_0_0_1"/>
<sequence>MTFRSLVDGVIVIGNQRWEKIPSFEAIEDIQFAISTTTSFDPSTFQKVILSNRCRNLDFYCDNSNGGIYLNNFSTHQDLLDIKVDAIVFFVSKAFVYIGDKCLVISKSQINVQCQDEQFFIEMFESNSFLPPKKKRKGYVESRHVGICSGSYEMGVFTSSILSQPSLEVIQTAEDCVSSINLQTISSQAVLCSASPNFEPLSFSSEIYEEGESCEIEKQHENERIQEVYGNEKDESLQFVIPPTLLHLTKDVPENDEIVNNMKAELKNSHVVHDPDPILVVQRFFAIYYLKESLCFRSGKYDVISGNRRALAYKSLRVESTKMKFVFEITLEPQLRDEVLNLCRQGVQFPVQICRAMIRKYRQNPEEVLSIVKNMEMTNSDLLKLLSKVEPDLKFILQEKGISENVAEQFTQLFIANENFQKFVRGGDFRFVDKKRELADLTDRYNIFNSTHCEQNSKSSRIVMGESLTDIDIAITSYEKTATSIIERNDNVVVFLLGKLSQNANQFILRIPDHLSQKSLDGRLGIELIHEQATVIVPNDIIRRKFETVLQKKQQQQEEEAEPRTEE</sequence>
<dbReference type="eggNOG" id="ENOG502TJKT">
    <property type="taxonomic scope" value="Eukaryota"/>
</dbReference>
<organism evidence="2">
    <name type="scientific">Caenorhabditis brenneri</name>
    <name type="common">Nematode worm</name>
    <dbReference type="NCBI Taxonomy" id="135651"/>
    <lineage>
        <taxon>Eukaryota</taxon>
        <taxon>Metazoa</taxon>
        <taxon>Ecdysozoa</taxon>
        <taxon>Nematoda</taxon>
        <taxon>Chromadorea</taxon>
        <taxon>Rhabditida</taxon>
        <taxon>Rhabditina</taxon>
        <taxon>Rhabditomorpha</taxon>
        <taxon>Rhabditoidea</taxon>
        <taxon>Rhabditidae</taxon>
        <taxon>Peloderinae</taxon>
        <taxon>Caenorhabditis</taxon>
    </lineage>
</organism>
<dbReference type="OMA" id="CESGINC"/>
<name>G0NEW5_CAEBE</name>
<dbReference type="AlphaFoldDB" id="G0NEW5"/>
<keyword evidence="2" id="KW-1185">Reference proteome</keyword>
<reference evidence="2" key="1">
    <citation type="submission" date="2011-07" db="EMBL/GenBank/DDBJ databases">
        <authorList>
            <consortium name="Caenorhabditis brenneri Sequencing and Analysis Consortium"/>
            <person name="Wilson R.K."/>
        </authorList>
    </citation>
    <scope>NUCLEOTIDE SEQUENCE [LARGE SCALE GENOMIC DNA]</scope>
    <source>
        <strain evidence="2">PB2801</strain>
    </source>
</reference>
<proteinExistence type="predicted"/>